<dbReference type="Gene3D" id="3.40.50.20">
    <property type="match status" value="2"/>
</dbReference>
<accession>A0A0R1R381</accession>
<dbReference type="Pfam" id="PF25596">
    <property type="entry name" value="CPSase_L_D1"/>
    <property type="match status" value="2"/>
</dbReference>
<dbReference type="PRINTS" id="PR00098">
    <property type="entry name" value="CPSASE"/>
</dbReference>
<dbReference type="PROSITE" id="PS50975">
    <property type="entry name" value="ATP_GRASP"/>
    <property type="match status" value="1"/>
</dbReference>
<dbReference type="SMART" id="SM01096">
    <property type="entry name" value="CPSase_L_D3"/>
    <property type="match status" value="1"/>
</dbReference>
<evidence type="ECO:0000256" key="5">
    <source>
        <dbReference type="ARBA" id="ARBA00022723"/>
    </source>
</evidence>
<dbReference type="GO" id="GO:0004087">
    <property type="term" value="F:carbamoyl-phosphate synthase (ammonia) activity"/>
    <property type="evidence" value="ECO:0007669"/>
    <property type="project" value="UniProtKB-EC"/>
</dbReference>
<evidence type="ECO:0000313" key="15">
    <source>
        <dbReference type="Proteomes" id="UP000051835"/>
    </source>
</evidence>
<dbReference type="InterPro" id="IPR013815">
    <property type="entry name" value="ATP_grasp_subdomain_1"/>
</dbReference>
<evidence type="ECO:0000256" key="7">
    <source>
        <dbReference type="ARBA" id="ARBA00022741"/>
    </source>
</evidence>
<dbReference type="GO" id="GO:0006541">
    <property type="term" value="P:glutamine metabolic process"/>
    <property type="evidence" value="ECO:0007669"/>
    <property type="project" value="TreeGrafter"/>
</dbReference>
<dbReference type="InterPro" id="IPR005483">
    <property type="entry name" value="CPSase_dom"/>
</dbReference>
<evidence type="ECO:0000313" key="14">
    <source>
        <dbReference type="EMBL" id="KRL49236.1"/>
    </source>
</evidence>
<comment type="cofactor">
    <cofactor evidence="2">
        <name>Mg(2+)</name>
        <dbReference type="ChEBI" id="CHEBI:18420"/>
    </cofactor>
</comment>
<dbReference type="SUPFAM" id="SSF56059">
    <property type="entry name" value="Glutathione synthetase ATP-binding domain-like"/>
    <property type="match status" value="2"/>
</dbReference>
<evidence type="ECO:0000256" key="10">
    <source>
        <dbReference type="ARBA" id="ARBA00023211"/>
    </source>
</evidence>
<protein>
    <submittedName>
        <fullName evidence="14">Carbamoylphosphate synthase large subunit</fullName>
    </submittedName>
</protein>
<dbReference type="Gene3D" id="3.30.1490.20">
    <property type="entry name" value="ATP-grasp fold, A domain"/>
    <property type="match status" value="1"/>
</dbReference>
<dbReference type="PANTHER" id="PTHR11405:SF53">
    <property type="entry name" value="CARBAMOYL-PHOSPHATE SYNTHASE [AMMONIA], MITOCHONDRIAL"/>
    <property type="match status" value="1"/>
</dbReference>
<dbReference type="GO" id="GO:0046872">
    <property type="term" value="F:metal ion binding"/>
    <property type="evidence" value="ECO:0007669"/>
    <property type="project" value="UniProtKB-KW"/>
</dbReference>
<dbReference type="GO" id="GO:0005737">
    <property type="term" value="C:cytoplasm"/>
    <property type="evidence" value="ECO:0007669"/>
    <property type="project" value="TreeGrafter"/>
</dbReference>
<keyword evidence="10" id="KW-0464">Manganese</keyword>
<dbReference type="EMBL" id="AZFC01000012">
    <property type="protein sequence ID" value="KRL49236.1"/>
    <property type="molecule type" value="Genomic_DNA"/>
</dbReference>
<evidence type="ECO:0000256" key="9">
    <source>
        <dbReference type="ARBA" id="ARBA00022975"/>
    </source>
</evidence>
<keyword evidence="4" id="KW-0436">Ligase</keyword>
<dbReference type="InterPro" id="IPR005479">
    <property type="entry name" value="CPAse_ATP-bd"/>
</dbReference>
<evidence type="ECO:0000256" key="6">
    <source>
        <dbReference type="ARBA" id="ARBA00022737"/>
    </source>
</evidence>
<dbReference type="Gene3D" id="1.10.1030.10">
    <property type="entry name" value="Carbamoyl-phosphate synthetase, large subunit oligomerisation domain"/>
    <property type="match status" value="1"/>
</dbReference>
<gene>
    <name evidence="14" type="ORF">FD37_GL000832</name>
</gene>
<comment type="similarity">
    <text evidence="3">Belongs to the CarB family.</text>
</comment>
<dbReference type="SUPFAM" id="SSF48108">
    <property type="entry name" value="Carbamoyl phosphate synthetase, large subunit connection domain"/>
    <property type="match status" value="1"/>
</dbReference>
<dbReference type="PATRIC" id="fig|1423805.4.peg.851"/>
<dbReference type="GO" id="GO:0004088">
    <property type="term" value="F:carbamoyl-phosphate synthase (glutamine-hydrolyzing) activity"/>
    <property type="evidence" value="ECO:0007669"/>
    <property type="project" value="TreeGrafter"/>
</dbReference>
<proteinExistence type="inferred from homology"/>
<dbReference type="InterPro" id="IPR016185">
    <property type="entry name" value="PreATP-grasp_dom_sf"/>
</dbReference>
<keyword evidence="6" id="KW-0677">Repeat</keyword>
<dbReference type="InterPro" id="IPR036897">
    <property type="entry name" value="CarbamoylP_synth_lsu_oligo_sf"/>
</dbReference>
<evidence type="ECO:0000259" key="13">
    <source>
        <dbReference type="PROSITE" id="PS50975"/>
    </source>
</evidence>
<dbReference type="FunFam" id="3.40.50.20:FF:000001">
    <property type="entry name" value="Carbamoyl-phosphate synthase large chain"/>
    <property type="match status" value="2"/>
</dbReference>
<dbReference type="InterPro" id="IPR058047">
    <property type="entry name" value="CPSase_preATP-grasp"/>
</dbReference>
<dbReference type="Proteomes" id="UP000051835">
    <property type="component" value="Unassembled WGS sequence"/>
</dbReference>
<keyword evidence="7 12" id="KW-0547">Nucleotide-binding</keyword>
<dbReference type="Pfam" id="PF02786">
    <property type="entry name" value="CPSase_L_D2"/>
    <property type="match status" value="1"/>
</dbReference>
<dbReference type="PANTHER" id="PTHR11405">
    <property type="entry name" value="CARBAMOYLTRANSFERASE FAMILY MEMBER"/>
    <property type="match status" value="1"/>
</dbReference>
<dbReference type="Gene3D" id="3.30.470.20">
    <property type="entry name" value="ATP-grasp fold, B domain"/>
    <property type="match status" value="2"/>
</dbReference>
<name>A0A0R1R381_9LACO</name>
<evidence type="ECO:0000256" key="1">
    <source>
        <dbReference type="ARBA" id="ARBA00001936"/>
    </source>
</evidence>
<comment type="catalytic activity">
    <reaction evidence="11">
        <text>hydrogencarbonate + NH4(+) + 2 ATP = carbamoyl phosphate + 2 ADP + phosphate + 2 H(+)</text>
        <dbReference type="Rhea" id="RHEA:18029"/>
        <dbReference type="ChEBI" id="CHEBI:15378"/>
        <dbReference type="ChEBI" id="CHEBI:17544"/>
        <dbReference type="ChEBI" id="CHEBI:28938"/>
        <dbReference type="ChEBI" id="CHEBI:30616"/>
        <dbReference type="ChEBI" id="CHEBI:43474"/>
        <dbReference type="ChEBI" id="CHEBI:58228"/>
        <dbReference type="ChEBI" id="CHEBI:456216"/>
        <dbReference type="EC" id="6.3.4.16"/>
    </reaction>
</comment>
<reference evidence="14 15" key="1">
    <citation type="journal article" date="2015" name="Genome Announc.">
        <title>Expanding the biotechnology potential of lactobacilli through comparative genomics of 213 strains and associated genera.</title>
        <authorList>
            <person name="Sun Z."/>
            <person name="Harris H.M."/>
            <person name="McCann A."/>
            <person name="Guo C."/>
            <person name="Argimon S."/>
            <person name="Zhang W."/>
            <person name="Yang X."/>
            <person name="Jeffery I.B."/>
            <person name="Cooney J.C."/>
            <person name="Kagawa T.F."/>
            <person name="Liu W."/>
            <person name="Song Y."/>
            <person name="Salvetti E."/>
            <person name="Wrobel A."/>
            <person name="Rasinkangas P."/>
            <person name="Parkhill J."/>
            <person name="Rea M.C."/>
            <person name="O'Sullivan O."/>
            <person name="Ritari J."/>
            <person name="Douillard F.P."/>
            <person name="Paul Ross R."/>
            <person name="Yang R."/>
            <person name="Briner A.E."/>
            <person name="Felis G.E."/>
            <person name="de Vos W.M."/>
            <person name="Barrangou R."/>
            <person name="Klaenhammer T.R."/>
            <person name="Caufield P.W."/>
            <person name="Cui Y."/>
            <person name="Zhang H."/>
            <person name="O'Toole P.W."/>
        </authorList>
    </citation>
    <scope>NUCLEOTIDE SEQUENCE [LARGE SCALE GENOMIC DNA]</scope>
    <source>
        <strain evidence="14 15">DSM 15429</strain>
    </source>
</reference>
<evidence type="ECO:0000256" key="2">
    <source>
        <dbReference type="ARBA" id="ARBA00001946"/>
    </source>
</evidence>
<comment type="cofactor">
    <cofactor evidence="1">
        <name>Mn(2+)</name>
        <dbReference type="ChEBI" id="CHEBI:29035"/>
    </cofactor>
</comment>
<evidence type="ECO:0000256" key="11">
    <source>
        <dbReference type="ARBA" id="ARBA00047359"/>
    </source>
</evidence>
<feature type="domain" description="ATP-grasp" evidence="13">
    <location>
        <begin position="130"/>
        <end position="324"/>
    </location>
</feature>
<organism evidence="14 15">
    <name type="scientific">Levilactobacillus spicheri DSM 15429</name>
    <dbReference type="NCBI Taxonomy" id="1423805"/>
    <lineage>
        <taxon>Bacteria</taxon>
        <taxon>Bacillati</taxon>
        <taxon>Bacillota</taxon>
        <taxon>Bacilli</taxon>
        <taxon>Lactobacillales</taxon>
        <taxon>Lactobacillaceae</taxon>
        <taxon>Levilactobacillus</taxon>
    </lineage>
</organism>
<evidence type="ECO:0000256" key="12">
    <source>
        <dbReference type="PROSITE-ProRule" id="PRU00409"/>
    </source>
</evidence>
<dbReference type="InterPro" id="IPR011761">
    <property type="entry name" value="ATP-grasp"/>
</dbReference>
<keyword evidence="8 12" id="KW-0067">ATP-binding</keyword>
<evidence type="ECO:0000256" key="3">
    <source>
        <dbReference type="ARBA" id="ARBA00009799"/>
    </source>
</evidence>
<evidence type="ECO:0000256" key="8">
    <source>
        <dbReference type="ARBA" id="ARBA00022840"/>
    </source>
</evidence>
<dbReference type="AlphaFoldDB" id="A0A0R1R381"/>
<comment type="caution">
    <text evidence="14">The sequence shown here is derived from an EMBL/GenBank/DDBJ whole genome shotgun (WGS) entry which is preliminary data.</text>
</comment>
<dbReference type="GO" id="GO:0006221">
    <property type="term" value="P:pyrimidine nucleotide biosynthetic process"/>
    <property type="evidence" value="ECO:0007669"/>
    <property type="project" value="UniProtKB-KW"/>
</dbReference>
<evidence type="ECO:0000256" key="4">
    <source>
        <dbReference type="ARBA" id="ARBA00022598"/>
    </source>
</evidence>
<keyword evidence="5" id="KW-0479">Metal-binding</keyword>
<keyword evidence="9" id="KW-0665">Pyrimidine biosynthesis</keyword>
<dbReference type="GO" id="GO:0005524">
    <property type="term" value="F:ATP binding"/>
    <property type="evidence" value="ECO:0007669"/>
    <property type="project" value="UniProtKB-UniRule"/>
</dbReference>
<dbReference type="InterPro" id="IPR005480">
    <property type="entry name" value="CPSase_lsu_oligo"/>
</dbReference>
<sequence>MENLQKVLIIGSGPTEIGHETELDSATVQILTGFKKHGVRTLVIDNNPFSVALEEIQPTNMYIQAVTTANVRHILEKDQPDALLATLGGLQGIRIAQELLENGDLGRYGVRLLGMPATTLRQINNPAALNATLKDIHEPVIEAQVVQTADEALGLVEAIGFPLIVKPVAPRVDTNRTICENVDEMLTALNQGFQQSRFDQCTLERSVVGYKEIEMVALRDVADTEILIGGLEDVDPIGIHSGDSIAVTPPQTLTDREYQDLRDATFRMASELGIVGVLHVNFALNPANQHFYVTKVAPYFTRGVTLAARTVGYPISLVTGALLLGQRLVDVKLPSAFTKQTAIMEPTNDHVSVRIPLWPFQEVPDADQHLNTVMKAVGSTIGIGRSVEEAMLKSVRSSQFSPRDVLPSVSQLTDGEMISQLIHPLANRILVLIEALRRGYSPEELSELTKIDPFYFVKLQHLLTIEREIMDNPRDVDTLRRARYYGFGDGMIARIWQTDTATIRQLSAQAQIQPTYKMIEPTAGEFPEDLSGYYSTFEYENESQPLGDRTALVLGRGGNQLGPNSAAEYFTTEMLKQLKRAGYHTILMNTNPNAIGVAPEFSDKQYVDPIQLGDVLNVIHVEHPDIVIVPGNRHYLTRELKKLPLNLHVLPPDQETGEPAPKEATIGVSLFVHRQQKIAVGVMDMIAPGMNKALSQVTAFRMPAELPKAKRVNLVELAKQAVSERQVTGMVQVLFAPKGDTKQLEVVGVRPTRLTEMAFLSKVTGINWVRMLTRQHIGTLDDAELAKISVDINSTRVALMNAAFPFRQLHVLNRPGSTDQEVGATIAFGSSEALTLTNLSDTAELDQIINRTI</sequence>
<dbReference type="SUPFAM" id="SSF52440">
    <property type="entry name" value="PreATP-grasp domain"/>
    <property type="match status" value="2"/>
</dbReference>
<dbReference type="Pfam" id="PF02787">
    <property type="entry name" value="CPSase_L_D3"/>
    <property type="match status" value="1"/>
</dbReference>